<dbReference type="AlphaFoldDB" id="A0AAE1A878"/>
<accession>A0AAE1A878</accession>
<feature type="chain" id="PRO_5042000145" description="Fibrinogen C-terminal domain-containing protein" evidence="3">
    <location>
        <begin position="21"/>
        <end position="509"/>
    </location>
</feature>
<feature type="domain" description="Fibrinogen C-terminal" evidence="4">
    <location>
        <begin position="288"/>
        <end position="505"/>
    </location>
</feature>
<organism evidence="5 6">
    <name type="scientific">Elysia crispata</name>
    <name type="common">lettuce slug</name>
    <dbReference type="NCBI Taxonomy" id="231223"/>
    <lineage>
        <taxon>Eukaryota</taxon>
        <taxon>Metazoa</taxon>
        <taxon>Spiralia</taxon>
        <taxon>Lophotrochozoa</taxon>
        <taxon>Mollusca</taxon>
        <taxon>Gastropoda</taxon>
        <taxon>Heterobranchia</taxon>
        <taxon>Euthyneura</taxon>
        <taxon>Panpulmonata</taxon>
        <taxon>Sacoglossa</taxon>
        <taxon>Placobranchoidea</taxon>
        <taxon>Plakobranchidae</taxon>
        <taxon>Elysia</taxon>
    </lineage>
</organism>
<reference evidence="5" key="1">
    <citation type="journal article" date="2023" name="G3 (Bethesda)">
        <title>A reference genome for the long-term kleptoplast-retaining sea slug Elysia crispata morphotype clarki.</title>
        <authorList>
            <person name="Eastman K.E."/>
            <person name="Pendleton A.L."/>
            <person name="Shaikh M.A."/>
            <person name="Suttiyut T."/>
            <person name="Ogas R."/>
            <person name="Tomko P."/>
            <person name="Gavelis G."/>
            <person name="Widhalm J.R."/>
            <person name="Wisecaver J.H."/>
        </authorList>
    </citation>
    <scope>NUCLEOTIDE SEQUENCE</scope>
    <source>
        <strain evidence="5">ECLA1</strain>
    </source>
</reference>
<dbReference type="Pfam" id="PF00147">
    <property type="entry name" value="Fibrinogen_C"/>
    <property type="match status" value="1"/>
</dbReference>
<proteinExistence type="predicted"/>
<dbReference type="InterPro" id="IPR036056">
    <property type="entry name" value="Fibrinogen-like_C"/>
</dbReference>
<comment type="caution">
    <text evidence="5">The sequence shown here is derived from an EMBL/GenBank/DDBJ whole genome shotgun (WGS) entry which is preliminary data.</text>
</comment>
<evidence type="ECO:0000256" key="1">
    <source>
        <dbReference type="ARBA" id="ARBA00023157"/>
    </source>
</evidence>
<dbReference type="SUPFAM" id="SSF56496">
    <property type="entry name" value="Fibrinogen C-terminal domain-like"/>
    <property type="match status" value="1"/>
</dbReference>
<gene>
    <name evidence="5" type="ORF">RRG08_042079</name>
</gene>
<dbReference type="InterPro" id="IPR050373">
    <property type="entry name" value="Fibrinogen_C-term_domain"/>
</dbReference>
<dbReference type="PROSITE" id="PS00514">
    <property type="entry name" value="FIBRINOGEN_C_1"/>
    <property type="match status" value="1"/>
</dbReference>
<keyword evidence="3" id="KW-0732">Signal</keyword>
<dbReference type="PANTHER" id="PTHR19143">
    <property type="entry name" value="FIBRINOGEN/TENASCIN/ANGIOPOEITIN"/>
    <property type="match status" value="1"/>
</dbReference>
<dbReference type="Gene3D" id="3.90.215.10">
    <property type="entry name" value="Gamma Fibrinogen, chain A, domain 1"/>
    <property type="match status" value="1"/>
</dbReference>
<feature type="coiled-coil region" evidence="2">
    <location>
        <begin position="260"/>
        <end position="287"/>
    </location>
</feature>
<feature type="signal peptide" evidence="3">
    <location>
        <begin position="1"/>
        <end position="20"/>
    </location>
</feature>
<name>A0AAE1A878_9GAST</name>
<dbReference type="InterPro" id="IPR014716">
    <property type="entry name" value="Fibrinogen_a/b/g_C_1"/>
</dbReference>
<keyword evidence="6" id="KW-1185">Reference proteome</keyword>
<protein>
    <recommendedName>
        <fullName evidence="4">Fibrinogen C-terminal domain-containing protein</fullName>
    </recommendedName>
</protein>
<dbReference type="PROSITE" id="PS51406">
    <property type="entry name" value="FIBRINOGEN_C_2"/>
    <property type="match status" value="1"/>
</dbReference>
<evidence type="ECO:0000259" key="4">
    <source>
        <dbReference type="PROSITE" id="PS51406"/>
    </source>
</evidence>
<evidence type="ECO:0000256" key="2">
    <source>
        <dbReference type="SAM" id="Coils"/>
    </source>
</evidence>
<dbReference type="CDD" id="cd00087">
    <property type="entry name" value="FReD"/>
    <property type="match status" value="1"/>
</dbReference>
<dbReference type="EMBL" id="JAWDGP010002447">
    <property type="protein sequence ID" value="KAK3783113.1"/>
    <property type="molecule type" value="Genomic_DNA"/>
</dbReference>
<dbReference type="InterPro" id="IPR020837">
    <property type="entry name" value="Fibrinogen_CS"/>
</dbReference>
<keyword evidence="2" id="KW-0175">Coiled coil</keyword>
<dbReference type="Proteomes" id="UP001283361">
    <property type="component" value="Unassembled WGS sequence"/>
</dbReference>
<evidence type="ECO:0000313" key="5">
    <source>
        <dbReference type="EMBL" id="KAK3783113.1"/>
    </source>
</evidence>
<dbReference type="SMART" id="SM00186">
    <property type="entry name" value="FBG"/>
    <property type="match status" value="1"/>
</dbReference>
<dbReference type="GO" id="GO:0005615">
    <property type="term" value="C:extracellular space"/>
    <property type="evidence" value="ECO:0007669"/>
    <property type="project" value="TreeGrafter"/>
</dbReference>
<sequence length="509" mass="57362">MFTRTPNFALVTLMILGVSAQHEGLEFSLVRTESPTDDKLCSQLICRVQGTSVFIDDVTISKASVGGVSRKLMTTSTNSPESSIVDTTTKGNGTLKDNSAILFIDFLSCESDFIICEVTYTDGSNQKENAFMIAGLDKHSKFLTGSQNRIHKNDGVTSTHTKVVSSKASNLYSPELWHLGDKIIKIEDKFETLKDRLDRRLNQNIDTVNRRANTLENSVLGRVSSVETDFSSRFSRLEDRVSSILQSESPDTSSDVAQSLADMKRRLEDLTAAVDRMNASKVALQDDGHQDPQPVVCERGMGDVVTKTYPRYVITTDQTIQRQVLCETQTDGGGWIVIQRRAAGDVDFYRDWTAYREGFGSLTGDFWLGNEAIHILTDMHPYELRIDFRVNGQEMFAEYSTFRIEDESDKYRLRLGSYSGTIGEKSGYGLSDQNNQQFSTFDRDNDAHSGLNCAVYDHGAWWYNNCVYSNLNGIWLEKAEKGVSWYNGSTWLYPEFTEVKIRRVRQQIG</sequence>
<evidence type="ECO:0000256" key="3">
    <source>
        <dbReference type="SAM" id="SignalP"/>
    </source>
</evidence>
<keyword evidence="1" id="KW-1015">Disulfide bond</keyword>
<evidence type="ECO:0000313" key="6">
    <source>
        <dbReference type="Proteomes" id="UP001283361"/>
    </source>
</evidence>
<dbReference type="InterPro" id="IPR002181">
    <property type="entry name" value="Fibrinogen_a/b/g_C_dom"/>
</dbReference>